<sequence>MSTRVVKVIGGWPSNSSRNGMSHQGSVKYGFSFVKGKAIHSIEDYLEKFWTDPSSPDLGRGGSTTITAILINNQKLRIANVEDSRAVLSRRGQAAQMNIDQNPTLKWKHWEPR</sequence>
<reference evidence="3" key="1">
    <citation type="submission" date="2016-06" db="EMBL/GenBank/DDBJ databases">
        <title>Parallel loss of symbiosis genes in relatives of nitrogen-fixing non-legume Parasponia.</title>
        <authorList>
            <person name="Van Velzen R."/>
            <person name="Holmer R."/>
            <person name="Bu F."/>
            <person name="Rutten L."/>
            <person name="Van Zeijl A."/>
            <person name="Liu W."/>
            <person name="Santuari L."/>
            <person name="Cao Q."/>
            <person name="Sharma T."/>
            <person name="Shen D."/>
            <person name="Roswanjaya Y."/>
            <person name="Wardhani T."/>
            <person name="Kalhor M.S."/>
            <person name="Jansen J."/>
            <person name="Van den Hoogen J."/>
            <person name="Gungor B."/>
            <person name="Hartog M."/>
            <person name="Hontelez J."/>
            <person name="Verver J."/>
            <person name="Yang W.-C."/>
            <person name="Schijlen E."/>
            <person name="Repin R."/>
            <person name="Schilthuizen M."/>
            <person name="Schranz E."/>
            <person name="Heidstra R."/>
            <person name="Miyata K."/>
            <person name="Fedorova E."/>
            <person name="Kohlen W."/>
            <person name="Bisseling T."/>
            <person name="Smit S."/>
            <person name="Geurts R."/>
        </authorList>
    </citation>
    <scope>NUCLEOTIDE SEQUENCE [LARGE SCALE GENOMIC DNA]</scope>
    <source>
        <strain evidence="3">cv. RG33-2</strain>
    </source>
</reference>
<proteinExistence type="predicted"/>
<dbReference type="SUPFAM" id="SSF81606">
    <property type="entry name" value="PP2C-like"/>
    <property type="match status" value="1"/>
</dbReference>
<dbReference type="Proteomes" id="UP000237000">
    <property type="component" value="Unassembled WGS sequence"/>
</dbReference>
<name>A0A2P5E8R4_TREOI</name>
<dbReference type="AlphaFoldDB" id="A0A2P5E8R4"/>
<keyword evidence="3" id="KW-1185">Reference proteome</keyword>
<comment type="caution">
    <text evidence="2">The sequence shown here is derived from an EMBL/GenBank/DDBJ whole genome shotgun (WGS) entry which is preliminary data.</text>
</comment>
<protein>
    <submittedName>
        <fullName evidence="2">Protein phosphatase</fullName>
    </submittedName>
</protein>
<feature type="domain" description="PPM-type phosphatase" evidence="1">
    <location>
        <begin position="59"/>
        <end position="104"/>
    </location>
</feature>
<organism evidence="2 3">
    <name type="scientific">Trema orientale</name>
    <name type="common">Charcoal tree</name>
    <name type="synonym">Celtis orientalis</name>
    <dbReference type="NCBI Taxonomy" id="63057"/>
    <lineage>
        <taxon>Eukaryota</taxon>
        <taxon>Viridiplantae</taxon>
        <taxon>Streptophyta</taxon>
        <taxon>Embryophyta</taxon>
        <taxon>Tracheophyta</taxon>
        <taxon>Spermatophyta</taxon>
        <taxon>Magnoliopsida</taxon>
        <taxon>eudicotyledons</taxon>
        <taxon>Gunneridae</taxon>
        <taxon>Pentapetalae</taxon>
        <taxon>rosids</taxon>
        <taxon>fabids</taxon>
        <taxon>Rosales</taxon>
        <taxon>Cannabaceae</taxon>
        <taxon>Trema</taxon>
    </lineage>
</organism>
<accession>A0A2P5E8R4</accession>
<evidence type="ECO:0000313" key="2">
    <source>
        <dbReference type="EMBL" id="PON81900.1"/>
    </source>
</evidence>
<dbReference type="Pfam" id="PF00481">
    <property type="entry name" value="PP2C"/>
    <property type="match status" value="1"/>
</dbReference>
<evidence type="ECO:0000259" key="1">
    <source>
        <dbReference type="Pfam" id="PF00481"/>
    </source>
</evidence>
<dbReference type="InterPro" id="IPR001932">
    <property type="entry name" value="PPM-type_phosphatase-like_dom"/>
</dbReference>
<evidence type="ECO:0000313" key="3">
    <source>
        <dbReference type="Proteomes" id="UP000237000"/>
    </source>
</evidence>
<dbReference type="EMBL" id="JXTC01000206">
    <property type="protein sequence ID" value="PON81900.1"/>
    <property type="molecule type" value="Genomic_DNA"/>
</dbReference>
<dbReference type="InParanoid" id="A0A2P5E8R4"/>
<dbReference type="OrthoDB" id="1731989at2759"/>
<gene>
    <name evidence="2" type="ORF">TorRG33x02_223210</name>
</gene>
<dbReference type="InterPro" id="IPR036457">
    <property type="entry name" value="PPM-type-like_dom_sf"/>
</dbReference>
<dbReference type="STRING" id="63057.A0A2P5E8R4"/>
<dbReference type="Gene3D" id="3.60.40.10">
    <property type="entry name" value="PPM-type phosphatase domain"/>
    <property type="match status" value="1"/>
</dbReference>